<dbReference type="PhylomeDB" id="E9HKC6"/>
<evidence type="ECO:0008006" key="3">
    <source>
        <dbReference type="Google" id="ProtNLM"/>
    </source>
</evidence>
<dbReference type="EMBL" id="GL732668">
    <property type="protein sequence ID" value="EFX67804.1"/>
    <property type="molecule type" value="Genomic_DNA"/>
</dbReference>
<reference evidence="1 2" key="1">
    <citation type="journal article" date="2011" name="Science">
        <title>The ecoresponsive genome of Daphnia pulex.</title>
        <authorList>
            <person name="Colbourne J.K."/>
            <person name="Pfrender M.E."/>
            <person name="Gilbert D."/>
            <person name="Thomas W.K."/>
            <person name="Tucker A."/>
            <person name="Oakley T.H."/>
            <person name="Tokishita S."/>
            <person name="Aerts A."/>
            <person name="Arnold G.J."/>
            <person name="Basu M.K."/>
            <person name="Bauer D.J."/>
            <person name="Caceres C.E."/>
            <person name="Carmel L."/>
            <person name="Casola C."/>
            <person name="Choi J.H."/>
            <person name="Detter J.C."/>
            <person name="Dong Q."/>
            <person name="Dusheyko S."/>
            <person name="Eads B.D."/>
            <person name="Frohlich T."/>
            <person name="Geiler-Samerotte K.A."/>
            <person name="Gerlach D."/>
            <person name="Hatcher P."/>
            <person name="Jogdeo S."/>
            <person name="Krijgsveld J."/>
            <person name="Kriventseva E.V."/>
            <person name="Kultz D."/>
            <person name="Laforsch C."/>
            <person name="Lindquist E."/>
            <person name="Lopez J."/>
            <person name="Manak J.R."/>
            <person name="Muller J."/>
            <person name="Pangilinan J."/>
            <person name="Patwardhan R.P."/>
            <person name="Pitluck S."/>
            <person name="Pritham E.J."/>
            <person name="Rechtsteiner A."/>
            <person name="Rho M."/>
            <person name="Rogozin I.B."/>
            <person name="Sakarya O."/>
            <person name="Salamov A."/>
            <person name="Schaack S."/>
            <person name="Shapiro H."/>
            <person name="Shiga Y."/>
            <person name="Skalitzky C."/>
            <person name="Smith Z."/>
            <person name="Souvorov A."/>
            <person name="Sung W."/>
            <person name="Tang Z."/>
            <person name="Tsuchiya D."/>
            <person name="Tu H."/>
            <person name="Vos H."/>
            <person name="Wang M."/>
            <person name="Wolf Y.I."/>
            <person name="Yamagata H."/>
            <person name="Yamada T."/>
            <person name="Ye Y."/>
            <person name="Shaw J.R."/>
            <person name="Andrews J."/>
            <person name="Crease T.J."/>
            <person name="Tang H."/>
            <person name="Lucas S.M."/>
            <person name="Robertson H.M."/>
            <person name="Bork P."/>
            <person name="Koonin E.V."/>
            <person name="Zdobnov E.M."/>
            <person name="Grigoriev I.V."/>
            <person name="Lynch M."/>
            <person name="Boore J.L."/>
        </authorList>
    </citation>
    <scope>NUCLEOTIDE SEQUENCE [LARGE SCALE GENOMIC DNA]</scope>
</reference>
<organism evidence="1 2">
    <name type="scientific">Daphnia pulex</name>
    <name type="common">Water flea</name>
    <dbReference type="NCBI Taxonomy" id="6669"/>
    <lineage>
        <taxon>Eukaryota</taxon>
        <taxon>Metazoa</taxon>
        <taxon>Ecdysozoa</taxon>
        <taxon>Arthropoda</taxon>
        <taxon>Crustacea</taxon>
        <taxon>Branchiopoda</taxon>
        <taxon>Diplostraca</taxon>
        <taxon>Cladocera</taxon>
        <taxon>Anomopoda</taxon>
        <taxon>Daphniidae</taxon>
        <taxon>Daphnia</taxon>
    </lineage>
</organism>
<dbReference type="KEGG" id="dpx:DAPPUDRAFT_330692"/>
<sequence length="142" mass="15713">MVDSGAKNSAISEEWLVNRSCFEIRAPSNYRSLDGMPINNVVGETALMVRYQGVVVDLPRVAVVKKMLYPLVLGIEWIVQSGAVIKGVEGKAEVIMPDRGRVSSVHPKKEEEDTLETEENLSYKEATKELTNLCVMAEEESA</sequence>
<protein>
    <recommendedName>
        <fullName evidence="3">Peptidase A2 domain-containing protein</fullName>
    </recommendedName>
</protein>
<gene>
    <name evidence="1" type="ORF">DAPPUDRAFT_330692</name>
</gene>
<keyword evidence="2" id="KW-1185">Reference proteome</keyword>
<dbReference type="InParanoid" id="E9HKC6"/>
<name>E9HKC6_DAPPU</name>
<proteinExistence type="predicted"/>
<dbReference type="Proteomes" id="UP000000305">
    <property type="component" value="Unassembled WGS sequence"/>
</dbReference>
<evidence type="ECO:0000313" key="1">
    <source>
        <dbReference type="EMBL" id="EFX67804.1"/>
    </source>
</evidence>
<dbReference type="HOGENOM" id="CLU_1817707_0_0_1"/>
<dbReference type="AlphaFoldDB" id="E9HKC6"/>
<accession>E9HKC6</accession>
<evidence type="ECO:0000313" key="2">
    <source>
        <dbReference type="Proteomes" id="UP000000305"/>
    </source>
</evidence>